<dbReference type="GO" id="GO:0003676">
    <property type="term" value="F:nucleic acid binding"/>
    <property type="evidence" value="ECO:0007669"/>
    <property type="project" value="InterPro"/>
</dbReference>
<evidence type="ECO:0000256" key="4">
    <source>
        <dbReference type="ARBA" id="ARBA00022801"/>
    </source>
</evidence>
<sequence length="276" mass="31126">MRILPLLLLLVSSPLWPWGDKGHRAVSTLALRSLPPETGVWFAGHEADVCDHASDPDHWRQDRKEGPRHFMDLEPYGGPDQMPRTLEEAQAKLGGDFYRRGVVPWIIQDRWRDLVDAFRAGDPARVAFATAILGHYVADAHVPLHTTDNHDGQRTNQRGVHSRWETGLVERHISVEALTVLPAQPDKAFFYRPWDWLKASHALIPQLLEDDRDADRTSPMDSRGKTRTAAYWMLFRAKQGPVVKQQLQLAGQHLGDAILNAWIVAGRPAPPAHQGN</sequence>
<comment type="caution">
    <text evidence="7">The sequence shown here is derived from an EMBL/GenBank/DDBJ whole genome shotgun (WGS) entry which is preliminary data.</text>
</comment>
<dbReference type="SUPFAM" id="SSF48537">
    <property type="entry name" value="Phospholipase C/P1 nuclease"/>
    <property type="match status" value="1"/>
</dbReference>
<evidence type="ECO:0000313" key="8">
    <source>
        <dbReference type="Proteomes" id="UP000709959"/>
    </source>
</evidence>
<dbReference type="InterPro" id="IPR003154">
    <property type="entry name" value="S1/P1nuclease"/>
</dbReference>
<dbReference type="Proteomes" id="UP000709959">
    <property type="component" value="Unassembled WGS sequence"/>
</dbReference>
<keyword evidence="6" id="KW-0325">Glycoprotein</keyword>
<dbReference type="GO" id="GO:0016788">
    <property type="term" value="F:hydrolase activity, acting on ester bonds"/>
    <property type="evidence" value="ECO:0007669"/>
    <property type="project" value="InterPro"/>
</dbReference>
<dbReference type="GO" id="GO:0006308">
    <property type="term" value="P:DNA catabolic process"/>
    <property type="evidence" value="ECO:0007669"/>
    <property type="project" value="InterPro"/>
</dbReference>
<protein>
    <recommendedName>
        <fullName evidence="9">S1/P1 Nuclease</fullName>
    </recommendedName>
</protein>
<keyword evidence="5" id="KW-1015">Disulfide bond</keyword>
<dbReference type="InterPro" id="IPR008947">
    <property type="entry name" value="PLipase_C/P1_nuclease_dom_sf"/>
</dbReference>
<evidence type="ECO:0000256" key="5">
    <source>
        <dbReference type="ARBA" id="ARBA00023157"/>
    </source>
</evidence>
<dbReference type="GO" id="GO:0004519">
    <property type="term" value="F:endonuclease activity"/>
    <property type="evidence" value="ECO:0007669"/>
    <property type="project" value="UniProtKB-KW"/>
</dbReference>
<dbReference type="GO" id="GO:0046872">
    <property type="term" value="F:metal ion binding"/>
    <property type="evidence" value="ECO:0007669"/>
    <property type="project" value="UniProtKB-KW"/>
</dbReference>
<name>A0A936K6M9_9BACT</name>
<evidence type="ECO:0000256" key="2">
    <source>
        <dbReference type="ARBA" id="ARBA00022723"/>
    </source>
</evidence>
<dbReference type="Pfam" id="PF02265">
    <property type="entry name" value="S1-P1_nuclease"/>
    <property type="match status" value="1"/>
</dbReference>
<dbReference type="Gene3D" id="1.10.575.10">
    <property type="entry name" value="P1 Nuclease"/>
    <property type="match status" value="1"/>
</dbReference>
<dbReference type="EMBL" id="JADKCH010000033">
    <property type="protein sequence ID" value="MBK8573933.1"/>
    <property type="molecule type" value="Genomic_DNA"/>
</dbReference>
<keyword evidence="4" id="KW-0378">Hydrolase</keyword>
<evidence type="ECO:0008006" key="9">
    <source>
        <dbReference type="Google" id="ProtNLM"/>
    </source>
</evidence>
<keyword evidence="2" id="KW-0479">Metal-binding</keyword>
<accession>A0A936K6M9</accession>
<organism evidence="7 8">
    <name type="scientific">Candidatus Geothrix odensensis</name>
    <dbReference type="NCBI Taxonomy" id="2954440"/>
    <lineage>
        <taxon>Bacteria</taxon>
        <taxon>Pseudomonadati</taxon>
        <taxon>Acidobacteriota</taxon>
        <taxon>Holophagae</taxon>
        <taxon>Holophagales</taxon>
        <taxon>Holophagaceae</taxon>
        <taxon>Geothrix</taxon>
    </lineage>
</organism>
<evidence type="ECO:0000256" key="1">
    <source>
        <dbReference type="ARBA" id="ARBA00022722"/>
    </source>
</evidence>
<keyword evidence="1" id="KW-0540">Nuclease</keyword>
<evidence type="ECO:0000256" key="6">
    <source>
        <dbReference type="ARBA" id="ARBA00023180"/>
    </source>
</evidence>
<proteinExistence type="predicted"/>
<evidence type="ECO:0000313" key="7">
    <source>
        <dbReference type="EMBL" id="MBK8573933.1"/>
    </source>
</evidence>
<evidence type="ECO:0000256" key="3">
    <source>
        <dbReference type="ARBA" id="ARBA00022759"/>
    </source>
</evidence>
<gene>
    <name evidence="7" type="ORF">IPN91_15225</name>
</gene>
<keyword evidence="3" id="KW-0255">Endonuclease</keyword>
<dbReference type="AlphaFoldDB" id="A0A936K6M9"/>
<reference evidence="7 8" key="1">
    <citation type="submission" date="2020-10" db="EMBL/GenBank/DDBJ databases">
        <title>Connecting structure to function with the recovery of over 1000 high-quality activated sludge metagenome-assembled genomes encoding full-length rRNA genes using long-read sequencing.</title>
        <authorList>
            <person name="Singleton C.M."/>
            <person name="Petriglieri F."/>
            <person name="Kristensen J.M."/>
            <person name="Kirkegaard R.H."/>
            <person name="Michaelsen T.Y."/>
            <person name="Andersen M.H."/>
            <person name="Karst S.M."/>
            <person name="Dueholm M.S."/>
            <person name="Nielsen P.H."/>
            <person name="Albertsen M."/>
        </authorList>
    </citation>
    <scope>NUCLEOTIDE SEQUENCE [LARGE SCALE GENOMIC DNA]</scope>
    <source>
        <strain evidence="7">OdNE_18-Q3-R46-58_MAXAC.008</strain>
    </source>
</reference>